<dbReference type="Gene3D" id="1.10.10.10">
    <property type="entry name" value="Winged helix-like DNA-binding domain superfamily/Winged helix DNA-binding domain"/>
    <property type="match status" value="1"/>
</dbReference>
<dbReference type="AlphaFoldDB" id="A0A3N4RDX1"/>
<dbReference type="PROSITE" id="PS50949">
    <property type="entry name" value="HTH_GNTR"/>
    <property type="match status" value="1"/>
</dbReference>
<evidence type="ECO:0000313" key="6">
    <source>
        <dbReference type="Proteomes" id="UP000266906"/>
    </source>
</evidence>
<dbReference type="CDD" id="cd07377">
    <property type="entry name" value="WHTH_GntR"/>
    <property type="match status" value="1"/>
</dbReference>
<gene>
    <name evidence="5" type="ORF">EDD38_6727</name>
</gene>
<comment type="caution">
    <text evidence="5">The sequence shown here is derived from an EMBL/GenBank/DDBJ whole genome shotgun (WGS) entry which is preliminary data.</text>
</comment>
<dbReference type="InterPro" id="IPR036390">
    <property type="entry name" value="WH_DNA-bd_sf"/>
</dbReference>
<dbReference type="EMBL" id="RKQG01000002">
    <property type="protein sequence ID" value="RPE29569.1"/>
    <property type="molecule type" value="Genomic_DNA"/>
</dbReference>
<evidence type="ECO:0000313" key="5">
    <source>
        <dbReference type="EMBL" id="RPE29569.1"/>
    </source>
</evidence>
<dbReference type="InterPro" id="IPR000524">
    <property type="entry name" value="Tscrpt_reg_HTH_GntR"/>
</dbReference>
<sequence>MGLSSLRVEDTVGQGTLAAVAEPKYWHLRTVLLRTMDTEFSTGQVLPNERELSARFGVARATLRQALDQLELEGRLVRRRGIGTLVAAPRVGIPVGGRQSGRAAAAHAAQEWKVVDCTTGPATAALARTLGLAEGDQVHTVRRLRTVQGVAVAAESLHVPSAALPHLAVVVDGGDRARGVLRQLERLGVDGESRSVELGVAEAAEAALLERPPGTPVLVVTTQYAAAGRLAAVAVSTYRADTCKLTFGESGAAVQVASAVPVSAAAVS</sequence>
<dbReference type="InterPro" id="IPR028978">
    <property type="entry name" value="Chorismate_lyase_/UTRA_dom_sf"/>
</dbReference>
<dbReference type="SMART" id="SM00345">
    <property type="entry name" value="HTH_GNTR"/>
    <property type="match status" value="1"/>
</dbReference>
<evidence type="ECO:0000256" key="2">
    <source>
        <dbReference type="ARBA" id="ARBA00023125"/>
    </source>
</evidence>
<evidence type="ECO:0000256" key="1">
    <source>
        <dbReference type="ARBA" id="ARBA00023015"/>
    </source>
</evidence>
<dbReference type="InterPro" id="IPR011663">
    <property type="entry name" value="UTRA"/>
</dbReference>
<keyword evidence="2 5" id="KW-0238">DNA-binding</keyword>
<proteinExistence type="predicted"/>
<dbReference type="PANTHER" id="PTHR44846">
    <property type="entry name" value="MANNOSYL-D-GLYCERATE TRANSPORT/METABOLISM SYSTEM REPRESSOR MNGR-RELATED"/>
    <property type="match status" value="1"/>
</dbReference>
<dbReference type="SMART" id="SM00866">
    <property type="entry name" value="UTRA"/>
    <property type="match status" value="1"/>
</dbReference>
<dbReference type="Pfam" id="PF07702">
    <property type="entry name" value="UTRA"/>
    <property type="match status" value="1"/>
</dbReference>
<dbReference type="GO" id="GO:0045892">
    <property type="term" value="P:negative regulation of DNA-templated transcription"/>
    <property type="evidence" value="ECO:0007669"/>
    <property type="project" value="TreeGrafter"/>
</dbReference>
<dbReference type="PRINTS" id="PR00035">
    <property type="entry name" value="HTHGNTR"/>
</dbReference>
<dbReference type="InterPro" id="IPR036388">
    <property type="entry name" value="WH-like_DNA-bd_sf"/>
</dbReference>
<dbReference type="SUPFAM" id="SSF64288">
    <property type="entry name" value="Chorismate lyase-like"/>
    <property type="match status" value="1"/>
</dbReference>
<dbReference type="InterPro" id="IPR050679">
    <property type="entry name" value="Bact_HTH_transcr_reg"/>
</dbReference>
<evidence type="ECO:0000259" key="4">
    <source>
        <dbReference type="PROSITE" id="PS50949"/>
    </source>
</evidence>
<dbReference type="Pfam" id="PF00392">
    <property type="entry name" value="GntR"/>
    <property type="match status" value="1"/>
</dbReference>
<keyword evidence="1" id="KW-0805">Transcription regulation</keyword>
<protein>
    <submittedName>
        <fullName evidence="5">DNA-binding GntR family transcriptional regulator</fullName>
    </submittedName>
</protein>
<dbReference type="Gene3D" id="3.40.1410.10">
    <property type="entry name" value="Chorismate lyase-like"/>
    <property type="match status" value="1"/>
</dbReference>
<dbReference type="GO" id="GO:0003700">
    <property type="term" value="F:DNA-binding transcription factor activity"/>
    <property type="evidence" value="ECO:0007669"/>
    <property type="project" value="InterPro"/>
</dbReference>
<accession>A0A3N4RDX1</accession>
<dbReference type="SUPFAM" id="SSF46785">
    <property type="entry name" value="Winged helix' DNA-binding domain"/>
    <property type="match status" value="1"/>
</dbReference>
<keyword evidence="3" id="KW-0804">Transcription</keyword>
<organism evidence="5 6">
    <name type="scientific">Kitasatospora cineracea</name>
    <dbReference type="NCBI Taxonomy" id="88074"/>
    <lineage>
        <taxon>Bacteria</taxon>
        <taxon>Bacillati</taxon>
        <taxon>Actinomycetota</taxon>
        <taxon>Actinomycetes</taxon>
        <taxon>Kitasatosporales</taxon>
        <taxon>Streptomycetaceae</taxon>
        <taxon>Kitasatospora</taxon>
    </lineage>
</organism>
<reference evidence="5 6" key="1">
    <citation type="submission" date="2018-11" db="EMBL/GenBank/DDBJ databases">
        <title>Sequencing the genomes of 1000 actinobacteria strains.</title>
        <authorList>
            <person name="Klenk H.-P."/>
        </authorList>
    </citation>
    <scope>NUCLEOTIDE SEQUENCE [LARGE SCALE GENOMIC DNA]</scope>
    <source>
        <strain evidence="5 6">DSM 44781</strain>
    </source>
</reference>
<keyword evidence="6" id="KW-1185">Reference proteome</keyword>
<dbReference type="GO" id="GO:0003677">
    <property type="term" value="F:DNA binding"/>
    <property type="evidence" value="ECO:0007669"/>
    <property type="project" value="UniProtKB-KW"/>
</dbReference>
<name>A0A3N4RDX1_9ACTN</name>
<dbReference type="PANTHER" id="PTHR44846:SF17">
    <property type="entry name" value="GNTR-FAMILY TRANSCRIPTIONAL REGULATOR"/>
    <property type="match status" value="1"/>
</dbReference>
<dbReference type="Proteomes" id="UP000266906">
    <property type="component" value="Unassembled WGS sequence"/>
</dbReference>
<evidence type="ECO:0000256" key="3">
    <source>
        <dbReference type="ARBA" id="ARBA00023163"/>
    </source>
</evidence>
<feature type="domain" description="HTH gntR-type" evidence="4">
    <location>
        <begin position="22"/>
        <end position="89"/>
    </location>
</feature>